<dbReference type="SUPFAM" id="SSF117074">
    <property type="entry name" value="Hypothetical protein PA1324"/>
    <property type="match status" value="1"/>
</dbReference>
<keyword evidence="1" id="KW-0732">Signal</keyword>
<accession>A0A2S8FFE1</accession>
<name>A0A2S8FFE1_9BACT</name>
<comment type="caution">
    <text evidence="2">The sequence shown here is derived from an EMBL/GenBank/DDBJ whole genome shotgun (WGS) entry which is preliminary data.</text>
</comment>
<dbReference type="Proteomes" id="UP000239388">
    <property type="component" value="Unassembled WGS sequence"/>
</dbReference>
<dbReference type="EMBL" id="PUIB01000020">
    <property type="protein sequence ID" value="PQO30885.1"/>
    <property type="molecule type" value="Genomic_DNA"/>
</dbReference>
<dbReference type="SUPFAM" id="SSF49503">
    <property type="entry name" value="Cupredoxins"/>
    <property type="match status" value="1"/>
</dbReference>
<gene>
    <name evidence="2" type="ORF">C5Y98_20700</name>
</gene>
<evidence type="ECO:0008006" key="4">
    <source>
        <dbReference type="Google" id="ProtNLM"/>
    </source>
</evidence>
<proteinExistence type="predicted"/>
<protein>
    <recommendedName>
        <fullName evidence="4">Rhamnogalacturonan lyase domain-containing protein</fullName>
    </recommendedName>
</protein>
<dbReference type="OrthoDB" id="9772097at2"/>
<dbReference type="InterPro" id="IPR008972">
    <property type="entry name" value="Cupredoxin"/>
</dbReference>
<dbReference type="Gene3D" id="2.60.40.1120">
    <property type="entry name" value="Carboxypeptidase-like, regulatory domain"/>
    <property type="match status" value="1"/>
</dbReference>
<organism evidence="2 3">
    <name type="scientific">Blastopirellula marina</name>
    <dbReference type="NCBI Taxonomy" id="124"/>
    <lineage>
        <taxon>Bacteria</taxon>
        <taxon>Pseudomonadati</taxon>
        <taxon>Planctomycetota</taxon>
        <taxon>Planctomycetia</taxon>
        <taxon>Pirellulales</taxon>
        <taxon>Pirellulaceae</taxon>
        <taxon>Blastopirellula</taxon>
    </lineage>
</organism>
<evidence type="ECO:0000313" key="3">
    <source>
        <dbReference type="Proteomes" id="UP000239388"/>
    </source>
</evidence>
<feature type="chain" id="PRO_5015702351" description="Rhamnogalacturonan lyase domain-containing protein" evidence="1">
    <location>
        <begin position="18"/>
        <end position="252"/>
    </location>
</feature>
<feature type="signal peptide" evidence="1">
    <location>
        <begin position="1"/>
        <end position="17"/>
    </location>
</feature>
<evidence type="ECO:0000256" key="1">
    <source>
        <dbReference type="SAM" id="SignalP"/>
    </source>
</evidence>
<sequence>MLLTCSFALLAVSAASAQQWGHLTGKFVVKGMVPAPAKLKVDKDVEVCGKKPIFDETVVVGPQGELSGVAIWLTPPRGKSAPDPHPNYLKLQQEPINVDNLACIYVPHVEVIWTARPVQFRNLDPIAHNYKVDGFYKSFNNLVPANGVHTETFEKEERAPIPATCSIHGWMKGYLLVRDSPYAAATGEDGSFTIENLPAGTYDFSFWHDTGYLAGVKIGGEKTDRKGMCEITIEPGKTIDLGVITVDAADLK</sequence>
<dbReference type="AlphaFoldDB" id="A0A2S8FFE1"/>
<evidence type="ECO:0000313" key="2">
    <source>
        <dbReference type="EMBL" id="PQO30885.1"/>
    </source>
</evidence>
<reference evidence="2 3" key="1">
    <citation type="submission" date="2018-02" db="EMBL/GenBank/DDBJ databases">
        <title>Comparative genomes isolates from brazilian mangrove.</title>
        <authorList>
            <person name="Araujo J.E."/>
            <person name="Taketani R.G."/>
            <person name="Silva M.C.P."/>
            <person name="Loureco M.V."/>
            <person name="Andreote F.D."/>
        </authorList>
    </citation>
    <scope>NUCLEOTIDE SEQUENCE [LARGE SCALE GENOMIC DNA]</scope>
    <source>
        <strain evidence="2 3">NAP PRIS-MGV</strain>
    </source>
</reference>